<dbReference type="EMBL" id="AFZB01000005">
    <property type="protein sequence ID" value="EGW55162.1"/>
    <property type="molecule type" value="Genomic_DNA"/>
</dbReference>
<dbReference type="Proteomes" id="UP000005167">
    <property type="component" value="Unassembled WGS sequence"/>
</dbReference>
<accession>G2FD76</accession>
<organism evidence="1 2">
    <name type="scientific">endosymbiont of Tevnia jerichonana</name>
    <name type="common">vent Tica</name>
    <dbReference type="NCBI Taxonomy" id="1049564"/>
    <lineage>
        <taxon>Bacteria</taxon>
        <taxon>Pseudomonadati</taxon>
        <taxon>Pseudomonadota</taxon>
        <taxon>Gammaproteobacteria</taxon>
        <taxon>sulfur-oxidizing symbionts</taxon>
    </lineage>
</organism>
<reference evidence="1 2" key="1">
    <citation type="journal article" date="2011" name="ISME J.">
        <title>The endosymbionts of the deep-sea tubeworms Riftia pachyptila and Tevnia jerichonana share an identical physiology as revealed by proteogenomic analyses.</title>
        <authorList>
            <person name="Gardebrecht A."/>
            <person name="Markert S."/>
            <person name="Felbeck H."/>
            <person name="Thuermer A."/>
            <person name="Albrecht D."/>
            <person name="Wollherr A."/>
            <person name="Kabisch J."/>
            <person name="Lehmann R."/>
            <person name="Daniel R."/>
            <person name="Liesegang H."/>
            <person name="Hecker M."/>
            <person name="Sievert S.M."/>
            <person name="Schweder T."/>
        </authorList>
    </citation>
    <scope>NUCLEOTIDE SEQUENCE [LARGE SCALE GENOMIC DNA]</scope>
</reference>
<evidence type="ECO:0000313" key="1">
    <source>
        <dbReference type="EMBL" id="EGW55162.1"/>
    </source>
</evidence>
<keyword evidence="2" id="KW-1185">Reference proteome</keyword>
<sequence length="92" mass="10170">MRDTARERDQLPHAVLRQPRLNRRADRPGLLCAANCTSNPDPVCARGCGQLHHFKIPGAIIKRQVNEARGGRGDCRANRSMICRIDVAIADA</sequence>
<comment type="caution">
    <text evidence="1">The sequence shown here is derived from an EMBL/GenBank/DDBJ whole genome shotgun (WGS) entry which is preliminary data.</text>
</comment>
<dbReference type="AlphaFoldDB" id="G2FD76"/>
<name>G2FD76_9GAMM</name>
<evidence type="ECO:0000313" key="2">
    <source>
        <dbReference type="Proteomes" id="UP000005167"/>
    </source>
</evidence>
<gene>
    <name evidence="1" type="ORF">TevJSym_ae00190</name>
</gene>
<protein>
    <submittedName>
        <fullName evidence="1">Uncharacterized protein</fullName>
    </submittedName>
</protein>
<proteinExistence type="predicted"/>